<evidence type="ECO:0000313" key="3">
    <source>
        <dbReference type="Proteomes" id="UP000245125"/>
    </source>
</evidence>
<dbReference type="SUPFAM" id="SSF111126">
    <property type="entry name" value="Ligand-binding domain in the NO signalling and Golgi transport"/>
    <property type="match status" value="1"/>
</dbReference>
<protein>
    <submittedName>
        <fullName evidence="2">Heme NO binding domain protein</fullName>
    </submittedName>
</protein>
<dbReference type="InterPro" id="IPR024096">
    <property type="entry name" value="NO_sig/Golgi_transp_ligand-bd"/>
</dbReference>
<dbReference type="PANTHER" id="PTHR45655:SF13">
    <property type="entry name" value="SOLUBLE GUANYLATE CYCLASE GCY-32-RELATED"/>
    <property type="match status" value="1"/>
</dbReference>
<accession>A0A2U3QL53</accession>
<evidence type="ECO:0000259" key="1">
    <source>
        <dbReference type="Pfam" id="PF07700"/>
    </source>
</evidence>
<keyword evidence="3" id="KW-1185">Reference proteome</keyword>
<sequence>MMKGVIAMCLKDLVVNKFGADKWAECLKNIGEAQDTPILATSDMHDEVVMKMFQTACKTLGISLQQIADSFGEYWVCNFSQKIYGTFYRKYGNAKEFLLAMDRVHVDMTTSLKDSTPPRFDYKWKDKRTR</sequence>
<name>A0A2U3QL53_9BACT</name>
<dbReference type="InterPro" id="IPR038158">
    <property type="entry name" value="H-NOX_domain_sf"/>
</dbReference>
<feature type="domain" description="Heme NO-binding" evidence="1">
    <location>
        <begin position="3"/>
        <end position="127"/>
    </location>
</feature>
<gene>
    <name evidence="2" type="ORF">NBG4_90024</name>
</gene>
<dbReference type="PANTHER" id="PTHR45655">
    <property type="entry name" value="GUANYLATE CYCLASE SOLUBLE SUBUNIT BETA-2"/>
    <property type="match status" value="1"/>
</dbReference>
<dbReference type="Proteomes" id="UP000245125">
    <property type="component" value="Unassembled WGS sequence"/>
</dbReference>
<dbReference type="EMBL" id="OUUY01000141">
    <property type="protein sequence ID" value="SPQ02080.1"/>
    <property type="molecule type" value="Genomic_DNA"/>
</dbReference>
<evidence type="ECO:0000313" key="2">
    <source>
        <dbReference type="EMBL" id="SPQ02080.1"/>
    </source>
</evidence>
<dbReference type="Gene3D" id="3.90.1520.10">
    <property type="entry name" value="H-NOX domain"/>
    <property type="match status" value="1"/>
</dbReference>
<organism evidence="2 3">
    <name type="scientific">Candidatus Sulfobium mesophilum</name>
    <dbReference type="NCBI Taxonomy" id="2016548"/>
    <lineage>
        <taxon>Bacteria</taxon>
        <taxon>Pseudomonadati</taxon>
        <taxon>Nitrospirota</taxon>
        <taxon>Nitrospiria</taxon>
        <taxon>Nitrospirales</taxon>
        <taxon>Nitrospiraceae</taxon>
        <taxon>Candidatus Sulfobium</taxon>
    </lineage>
</organism>
<dbReference type="Pfam" id="PF07700">
    <property type="entry name" value="HNOB"/>
    <property type="match status" value="1"/>
</dbReference>
<dbReference type="InterPro" id="IPR011644">
    <property type="entry name" value="Heme_NO-bd"/>
</dbReference>
<dbReference type="OrthoDB" id="1660488at2"/>
<proteinExistence type="predicted"/>
<dbReference type="GO" id="GO:0020037">
    <property type="term" value="F:heme binding"/>
    <property type="evidence" value="ECO:0007669"/>
    <property type="project" value="InterPro"/>
</dbReference>
<dbReference type="AlphaFoldDB" id="A0A2U3QL53"/>
<reference evidence="3" key="1">
    <citation type="submission" date="2018-03" db="EMBL/GenBank/DDBJ databases">
        <authorList>
            <person name="Zecchin S."/>
        </authorList>
    </citation>
    <scope>NUCLEOTIDE SEQUENCE [LARGE SCALE GENOMIC DNA]</scope>
</reference>